<keyword evidence="2 4" id="KW-0442">Lipid degradation</keyword>
<keyword evidence="1 4" id="KW-0378">Hydrolase</keyword>
<dbReference type="PROSITE" id="PS51635">
    <property type="entry name" value="PNPLA"/>
    <property type="match status" value="1"/>
</dbReference>
<dbReference type="PATRIC" id="fig|243276.5.peg.1091"/>
<dbReference type="Pfam" id="PF01734">
    <property type="entry name" value="Patatin"/>
    <property type="match status" value="1"/>
</dbReference>
<evidence type="ECO:0000313" key="6">
    <source>
        <dbReference type="EMBL" id="ACD71449.1"/>
    </source>
</evidence>
<gene>
    <name evidence="6" type="ordered locus">TPASS_1033</name>
</gene>
<organism evidence="6 7">
    <name type="scientific">Treponema pallidum subsp. pallidum (strain SS14)</name>
    <dbReference type="NCBI Taxonomy" id="455434"/>
    <lineage>
        <taxon>Bacteria</taxon>
        <taxon>Pseudomonadati</taxon>
        <taxon>Spirochaetota</taxon>
        <taxon>Spirochaetia</taxon>
        <taxon>Spirochaetales</taxon>
        <taxon>Treponemataceae</taxon>
        <taxon>Treponema</taxon>
    </lineage>
</organism>
<dbReference type="AlphaFoldDB" id="A0A0H3BK89"/>
<dbReference type="KEGG" id="tpp:TPASS_1033"/>
<dbReference type="InterPro" id="IPR050301">
    <property type="entry name" value="NTE"/>
</dbReference>
<evidence type="ECO:0000313" key="7">
    <source>
        <dbReference type="Proteomes" id="UP000001202"/>
    </source>
</evidence>
<dbReference type="PANTHER" id="PTHR14226">
    <property type="entry name" value="NEUROPATHY TARGET ESTERASE/SWISS CHEESE D.MELANOGASTER"/>
    <property type="match status" value="1"/>
</dbReference>
<dbReference type="InterPro" id="IPR016035">
    <property type="entry name" value="Acyl_Trfase/lysoPLipase"/>
</dbReference>
<dbReference type="SUPFAM" id="SSF52151">
    <property type="entry name" value="FabD/lysophospholipase-like"/>
    <property type="match status" value="1"/>
</dbReference>
<dbReference type="PANTHER" id="PTHR14226:SF76">
    <property type="entry name" value="NTE FAMILY PROTEIN RSSA"/>
    <property type="match status" value="1"/>
</dbReference>
<feature type="short sequence motif" description="GXGXXG" evidence="4">
    <location>
        <begin position="9"/>
        <end position="14"/>
    </location>
</feature>
<proteinExistence type="predicted"/>
<feature type="domain" description="PNPLA" evidence="5">
    <location>
        <begin position="5"/>
        <end position="199"/>
    </location>
</feature>
<evidence type="ECO:0000259" key="5">
    <source>
        <dbReference type="PROSITE" id="PS51635"/>
    </source>
</evidence>
<dbReference type="GeneID" id="93876779"/>
<dbReference type="CDD" id="cd07205">
    <property type="entry name" value="Pat_PNPLA6_PNPLA7_NTE1_like"/>
    <property type="match status" value="1"/>
</dbReference>
<dbReference type="InterPro" id="IPR002641">
    <property type="entry name" value="PNPLA_dom"/>
</dbReference>
<dbReference type="Gene3D" id="3.40.1090.10">
    <property type="entry name" value="Cytosolic phospholipase A2 catalytic domain"/>
    <property type="match status" value="2"/>
</dbReference>
<dbReference type="EMBL" id="CP000805">
    <property type="protein sequence ID" value="ACD71449.1"/>
    <property type="molecule type" value="Genomic_DNA"/>
</dbReference>
<evidence type="ECO:0000256" key="3">
    <source>
        <dbReference type="ARBA" id="ARBA00023098"/>
    </source>
</evidence>
<protein>
    <recommendedName>
        <fullName evidence="5">PNPLA domain-containing protein</fullName>
    </recommendedName>
</protein>
<evidence type="ECO:0000256" key="4">
    <source>
        <dbReference type="PROSITE-ProRule" id="PRU01161"/>
    </source>
</evidence>
<evidence type="ECO:0000256" key="1">
    <source>
        <dbReference type="ARBA" id="ARBA00022801"/>
    </source>
</evidence>
<dbReference type="RefSeq" id="WP_010882477.1">
    <property type="nucleotide sequence ID" value="NC_010741.1"/>
</dbReference>
<reference evidence="6 7" key="1">
    <citation type="journal article" date="2008" name="BMC Microbiol.">
        <title>Complete genome sequence of Treponema pallidum ssp. pallidum strain SS14 determined with oligonucleotide arrays.</title>
        <authorList>
            <person name="Matejkova P."/>
            <person name="Strouhal M."/>
            <person name="Smajs D."/>
            <person name="Norris S.J."/>
            <person name="Palzkill T."/>
            <person name="Petrosino J.F."/>
            <person name="Sodergren E."/>
            <person name="Norton J.E."/>
            <person name="Singh J."/>
            <person name="Richmond T.A."/>
            <person name="Molla M.N."/>
            <person name="Albert T.J."/>
            <person name="Weinstock G.M."/>
        </authorList>
    </citation>
    <scope>NUCLEOTIDE SEQUENCE [LARGE SCALE GENOMIC DNA]</scope>
    <source>
        <strain evidence="6 7">SS14</strain>
    </source>
</reference>
<evidence type="ECO:0000256" key="2">
    <source>
        <dbReference type="ARBA" id="ARBA00022963"/>
    </source>
</evidence>
<feature type="active site" description="Proton acceptor" evidence="4">
    <location>
        <position position="186"/>
    </location>
</feature>
<dbReference type="Proteomes" id="UP000001202">
    <property type="component" value="Chromosome"/>
</dbReference>
<keyword evidence="3 4" id="KW-0443">Lipid metabolism</keyword>
<dbReference type="GO" id="GO:0016042">
    <property type="term" value="P:lipid catabolic process"/>
    <property type="evidence" value="ECO:0007669"/>
    <property type="project" value="UniProtKB-UniRule"/>
</dbReference>
<accession>A0A0H3BK89</accession>
<dbReference type="GO" id="GO:0016787">
    <property type="term" value="F:hydrolase activity"/>
    <property type="evidence" value="ECO:0007669"/>
    <property type="project" value="UniProtKB-UniRule"/>
</dbReference>
<feature type="short sequence motif" description="GXSXG" evidence="4">
    <location>
        <begin position="37"/>
        <end position="41"/>
    </location>
</feature>
<name>A0A0H3BK89_TREPS</name>
<feature type="active site" description="Nucleophile" evidence="4">
    <location>
        <position position="39"/>
    </location>
</feature>
<comment type="caution">
    <text evidence="4">Lacks conserved residue(s) required for the propagation of feature annotation.</text>
</comment>
<sequence length="311" mass="33569">MKWSLVLSGGGARGIAHIGVLKALEALQVPPPQCVVGCSMGAVVGALYALGMSVREMEAFFQRDFVISDYVNARDPSACVEAGMVWGARAAFQRLGKLVQLGVSLNTLVRGLGLDSGEKFATLLTRVTGGKSFHDCKIPFLCNAVNLCTGAEVVLSSGVLARALRASCAYPGVFAPVRQEGVYLADGCILNNTPVWIARAQGFDAVLAVTFDRFEQLGLSDFRTGFDVLLRSLSCASHAVATQARNYPSACVRVETRRDQSDFSRPQELVARGYAAVQHARAVLDVFFARGVRGMLGRRRLARQARAYFER</sequence>